<dbReference type="NCBIfam" id="TIGR01356">
    <property type="entry name" value="aroA"/>
    <property type="match status" value="1"/>
</dbReference>
<feature type="binding site" evidence="7">
    <location>
        <position position="10"/>
    </location>
    <ligand>
        <name>3-phosphoshikimate</name>
        <dbReference type="ChEBI" id="CHEBI:145989"/>
    </ligand>
</feature>
<evidence type="ECO:0000256" key="4">
    <source>
        <dbReference type="ARBA" id="ARBA00022679"/>
    </source>
</evidence>
<dbReference type="GO" id="GO:0005737">
    <property type="term" value="C:cytoplasm"/>
    <property type="evidence" value="ECO:0007669"/>
    <property type="project" value="UniProtKB-SubCell"/>
</dbReference>
<dbReference type="GO" id="GO:0008652">
    <property type="term" value="P:amino acid biosynthetic process"/>
    <property type="evidence" value="ECO:0007669"/>
    <property type="project" value="UniProtKB-KW"/>
</dbReference>
<evidence type="ECO:0000256" key="6">
    <source>
        <dbReference type="ARBA" id="ARBA00044633"/>
    </source>
</evidence>
<feature type="binding site" evidence="7">
    <location>
        <position position="327"/>
    </location>
    <ligand>
        <name>phosphoenolpyruvate</name>
        <dbReference type="ChEBI" id="CHEBI:58702"/>
    </ligand>
</feature>
<keyword evidence="5 7" id="KW-0057">Aromatic amino acid biosynthesis</keyword>
<dbReference type="AlphaFoldDB" id="A0A2X0IBL0"/>
<dbReference type="GO" id="GO:0003866">
    <property type="term" value="F:3-phosphoshikimate 1-carboxyvinyltransferase activity"/>
    <property type="evidence" value="ECO:0007669"/>
    <property type="project" value="UniProtKB-UniRule"/>
</dbReference>
<evidence type="ECO:0000256" key="7">
    <source>
        <dbReference type="HAMAP-Rule" id="MF_00210"/>
    </source>
</evidence>
<organism evidence="9 10">
    <name type="scientific">Streptacidiphilus pinicola</name>
    <dbReference type="NCBI Taxonomy" id="2219663"/>
    <lineage>
        <taxon>Bacteria</taxon>
        <taxon>Bacillati</taxon>
        <taxon>Actinomycetota</taxon>
        <taxon>Actinomycetes</taxon>
        <taxon>Kitasatosporales</taxon>
        <taxon>Streptomycetaceae</taxon>
        <taxon>Streptacidiphilus</taxon>
    </lineage>
</organism>
<feature type="binding site" evidence="7">
    <location>
        <position position="323"/>
    </location>
    <ligand>
        <name>3-phosphoshikimate</name>
        <dbReference type="ChEBI" id="CHEBI:145989"/>
    </ligand>
</feature>
<feature type="binding site" evidence="7">
    <location>
        <position position="156"/>
    </location>
    <ligand>
        <name>3-phosphoshikimate</name>
        <dbReference type="ChEBI" id="CHEBI:145989"/>
    </ligand>
</feature>
<dbReference type="InterPro" id="IPR013792">
    <property type="entry name" value="RNA3'P_cycl/enolpyr_Trfase_a/b"/>
</dbReference>
<dbReference type="GO" id="GO:0009423">
    <property type="term" value="P:chorismate biosynthetic process"/>
    <property type="evidence" value="ECO:0007669"/>
    <property type="project" value="UniProtKB-UniRule"/>
</dbReference>
<feature type="binding site" evidence="7">
    <location>
        <position position="182"/>
    </location>
    <ligand>
        <name>3-phosphoshikimate</name>
        <dbReference type="ChEBI" id="CHEBI:145989"/>
    </ligand>
</feature>
<dbReference type="PIRSF" id="PIRSF000505">
    <property type="entry name" value="EPSPS"/>
    <property type="match status" value="1"/>
</dbReference>
<comment type="pathway">
    <text evidence="1 7">Metabolic intermediate biosynthesis; chorismate biosynthesis; chorismate from D-erythrose 4-phosphate and phosphoenolpyruvate: step 6/7.</text>
</comment>
<dbReference type="InterPro" id="IPR001986">
    <property type="entry name" value="Enolpyruvate_Tfrase_dom"/>
</dbReference>
<keyword evidence="10" id="KW-1185">Reference proteome</keyword>
<dbReference type="RefSeq" id="WP_111505650.1">
    <property type="nucleotide sequence ID" value="NZ_QKYN01000117.1"/>
</dbReference>
<comment type="caution">
    <text evidence="7">Lacks conserved residue(s) required for the propagation of feature annotation.</text>
</comment>
<gene>
    <name evidence="7 9" type="primary">aroA</name>
    <name evidence="9" type="ORF">DN069_28225</name>
</gene>
<dbReference type="InterPro" id="IPR006264">
    <property type="entry name" value="EPSP_synthase"/>
</dbReference>
<reference evidence="9 10" key="1">
    <citation type="submission" date="2018-06" db="EMBL/GenBank/DDBJ databases">
        <title>Streptacidiphilus pinicola sp. nov., isolated from pine grove soil.</title>
        <authorList>
            <person name="Roh S.G."/>
            <person name="Park S."/>
            <person name="Kim M.-K."/>
            <person name="Yun B.-R."/>
            <person name="Park J."/>
            <person name="Kim M.J."/>
            <person name="Kim Y.S."/>
            <person name="Kim S.B."/>
        </authorList>
    </citation>
    <scope>NUCLEOTIDE SEQUENCE [LARGE SCALE GENOMIC DNA]</scope>
    <source>
        <strain evidence="9 10">MMS16-CNU450</strain>
    </source>
</reference>
<dbReference type="HAMAP" id="MF_00210">
    <property type="entry name" value="EPSP_synth"/>
    <property type="match status" value="1"/>
</dbReference>
<dbReference type="InterPro" id="IPR023193">
    <property type="entry name" value="EPSP_synthase_CS"/>
</dbReference>
<feature type="binding site" evidence="7">
    <location>
        <position position="15"/>
    </location>
    <ligand>
        <name>3-phosphoshikimate</name>
        <dbReference type="ChEBI" id="CHEBI:145989"/>
    </ligand>
</feature>
<feature type="binding site" evidence="7">
    <location>
        <position position="394"/>
    </location>
    <ligand>
        <name>phosphoenolpyruvate</name>
        <dbReference type="ChEBI" id="CHEBI:58702"/>
    </ligand>
</feature>
<evidence type="ECO:0000259" key="8">
    <source>
        <dbReference type="Pfam" id="PF00275"/>
    </source>
</evidence>
<keyword evidence="3 7" id="KW-0028">Amino-acid biosynthesis</keyword>
<dbReference type="GO" id="GO:0009073">
    <property type="term" value="P:aromatic amino acid family biosynthetic process"/>
    <property type="evidence" value="ECO:0007669"/>
    <property type="project" value="UniProtKB-KW"/>
</dbReference>
<feature type="binding site" evidence="7">
    <location>
        <position position="10"/>
    </location>
    <ligand>
        <name>phosphoenolpyruvate</name>
        <dbReference type="ChEBI" id="CHEBI:58702"/>
    </ligand>
</feature>
<proteinExistence type="inferred from homology"/>
<evidence type="ECO:0000256" key="3">
    <source>
        <dbReference type="ARBA" id="ARBA00022605"/>
    </source>
</evidence>
<dbReference type="Pfam" id="PF00275">
    <property type="entry name" value="EPSP_synthase"/>
    <property type="match status" value="1"/>
</dbReference>
<comment type="similarity">
    <text evidence="2 7">Belongs to the EPSP synthase family.</text>
</comment>
<keyword evidence="7" id="KW-0963">Cytoplasm</keyword>
<dbReference type="PANTHER" id="PTHR21090">
    <property type="entry name" value="AROM/DEHYDROQUINATE SYNTHASE"/>
    <property type="match status" value="1"/>
</dbReference>
<feature type="binding site" evidence="7">
    <location>
        <position position="369"/>
    </location>
    <ligand>
        <name>phosphoenolpyruvate</name>
        <dbReference type="ChEBI" id="CHEBI:58702"/>
    </ligand>
</feature>
<dbReference type="OrthoDB" id="9809920at2"/>
<name>A0A2X0IBL0_9ACTN</name>
<dbReference type="SUPFAM" id="SSF55205">
    <property type="entry name" value="EPT/RTPC-like"/>
    <property type="match status" value="1"/>
</dbReference>
<evidence type="ECO:0000256" key="1">
    <source>
        <dbReference type="ARBA" id="ARBA00004811"/>
    </source>
</evidence>
<feature type="binding site" evidence="7">
    <location>
        <position position="157"/>
    </location>
    <ligand>
        <name>3-phosphoshikimate</name>
        <dbReference type="ChEBI" id="CHEBI:145989"/>
    </ligand>
</feature>
<dbReference type="EMBL" id="QKYN01000117">
    <property type="protein sequence ID" value="RAG82324.1"/>
    <property type="molecule type" value="Genomic_DNA"/>
</dbReference>
<dbReference type="Gene3D" id="3.65.10.10">
    <property type="entry name" value="Enolpyruvate transferase domain"/>
    <property type="match status" value="2"/>
</dbReference>
<dbReference type="PROSITE" id="PS00885">
    <property type="entry name" value="EPSP_SYNTHASE_2"/>
    <property type="match status" value="1"/>
</dbReference>
<feature type="binding site" evidence="7">
    <location>
        <position position="11"/>
    </location>
    <ligand>
        <name>3-phosphoshikimate</name>
        <dbReference type="ChEBI" id="CHEBI:145989"/>
    </ligand>
</feature>
<feature type="active site" description="Proton acceptor" evidence="7">
    <location>
        <position position="296"/>
    </location>
</feature>
<comment type="function">
    <text evidence="7">Catalyzes the transfer of the enolpyruvyl moiety of phosphoenolpyruvate (PEP) to the 5-hydroxyl of shikimate-3-phosphate (S3P) to produce enolpyruvyl shikimate-3-phosphate and inorganic phosphate.</text>
</comment>
<feature type="binding site" evidence="7">
    <location>
        <position position="319"/>
    </location>
    <ligand>
        <name>3-phosphoshikimate</name>
        <dbReference type="ChEBI" id="CHEBI:145989"/>
    </ligand>
</feature>
<feature type="binding site" evidence="7">
    <location>
        <position position="155"/>
    </location>
    <ligand>
        <name>3-phosphoshikimate</name>
        <dbReference type="ChEBI" id="CHEBI:145989"/>
    </ligand>
</feature>
<feature type="binding site" evidence="7">
    <location>
        <position position="157"/>
    </location>
    <ligand>
        <name>phosphoenolpyruvate</name>
        <dbReference type="ChEBI" id="CHEBI:58702"/>
    </ligand>
</feature>
<evidence type="ECO:0000256" key="2">
    <source>
        <dbReference type="ARBA" id="ARBA00009948"/>
    </source>
</evidence>
<feature type="binding site" evidence="7">
    <location>
        <position position="109"/>
    </location>
    <ligand>
        <name>phosphoenolpyruvate</name>
        <dbReference type="ChEBI" id="CHEBI:58702"/>
    </ligand>
</feature>
<feature type="domain" description="Enolpyruvate transferase" evidence="8">
    <location>
        <begin position="3"/>
        <end position="403"/>
    </location>
</feature>
<evidence type="ECO:0000313" key="10">
    <source>
        <dbReference type="Proteomes" id="UP000248889"/>
    </source>
</evidence>
<dbReference type="CDD" id="cd01556">
    <property type="entry name" value="EPSP_synthase"/>
    <property type="match status" value="1"/>
</dbReference>
<keyword evidence="4 7" id="KW-0808">Transferase</keyword>
<sequence>MTVVEIPGSKSVTARALYLAAAAQGTTTLRQPLLSDDSEGFAEGLISLGYAVDRQPGAWTIEGRPAGPGVAEADVFCRDGATTARFLPALAAAGHGSFRFDASAQMRRRPLGPLTEALRELGVDLVHEEAEGHHPLRIEARGIKGGPLTLDAGLSSQFLTALLLTGPLTERGLDITVTDLVSVPYVEITLAMMNRFGNPAHREGDTFVVPPVPYTATDYLIEPDASTASYVFAAAALTGNSVTVPGLGTDSLQGDLRFAEVLREMGADVSITAEGTTVTGTGGLRGVTVNMRDISDTVPTLAAIAPFADGPVRIEDVYNTRIKECDRLAACEQNLTALGVPVSTGRDWIEIRPAQPRGPVEIACHGDHRIAMSFSVTGLRTPGITLDDPGCVKKTFPGFHEALAELRAEWGV</sequence>
<evidence type="ECO:0000256" key="5">
    <source>
        <dbReference type="ARBA" id="ARBA00023141"/>
    </source>
</evidence>
<protein>
    <recommendedName>
        <fullName evidence="7">3-phosphoshikimate 1-carboxyvinyltransferase</fullName>
        <ecNumber evidence="7">2.5.1.19</ecNumber>
    </recommendedName>
    <alternativeName>
        <fullName evidence="7">5-enolpyruvylshikimate-3-phosphate synthase</fullName>
        <shortName evidence="7">EPSP synthase</shortName>
        <shortName evidence="7">EPSPS</shortName>
    </alternativeName>
</protein>
<comment type="catalytic activity">
    <reaction evidence="6">
        <text>3-phosphoshikimate + phosphoenolpyruvate = 5-O-(1-carboxyvinyl)-3-phosphoshikimate + phosphate</text>
        <dbReference type="Rhea" id="RHEA:21256"/>
        <dbReference type="ChEBI" id="CHEBI:43474"/>
        <dbReference type="ChEBI" id="CHEBI:57701"/>
        <dbReference type="ChEBI" id="CHEBI:58702"/>
        <dbReference type="ChEBI" id="CHEBI:145989"/>
        <dbReference type="EC" id="2.5.1.19"/>
    </reaction>
    <physiologicalReaction direction="left-to-right" evidence="6">
        <dbReference type="Rhea" id="RHEA:21257"/>
    </physiologicalReaction>
</comment>
<evidence type="ECO:0000313" key="9">
    <source>
        <dbReference type="EMBL" id="RAG82324.1"/>
    </source>
</evidence>
<dbReference type="UniPathway" id="UPA00053">
    <property type="reaction ID" value="UER00089"/>
</dbReference>
<feature type="binding site" evidence="7">
    <location>
        <position position="296"/>
    </location>
    <ligand>
        <name>3-phosphoshikimate</name>
        <dbReference type="ChEBI" id="CHEBI:145989"/>
    </ligand>
</feature>
<dbReference type="Proteomes" id="UP000248889">
    <property type="component" value="Unassembled WGS sequence"/>
</dbReference>
<dbReference type="EC" id="2.5.1.19" evidence="7"/>
<comment type="subunit">
    <text evidence="7">Monomer.</text>
</comment>
<comment type="caution">
    <text evidence="9">The sequence shown here is derived from an EMBL/GenBank/DDBJ whole genome shotgun (WGS) entry which is preliminary data.</text>
</comment>
<dbReference type="PANTHER" id="PTHR21090:SF5">
    <property type="entry name" value="PENTAFUNCTIONAL AROM POLYPEPTIDE"/>
    <property type="match status" value="1"/>
</dbReference>
<accession>A0A2X0IBL0</accession>
<dbReference type="InterPro" id="IPR036968">
    <property type="entry name" value="Enolpyruvate_Tfrase_sf"/>
</dbReference>
<comment type="subcellular location">
    <subcellularLocation>
        <location evidence="7">Cytoplasm</location>
    </subcellularLocation>
</comment>